<evidence type="ECO:0000313" key="6">
    <source>
        <dbReference type="Proteomes" id="UP001274321"/>
    </source>
</evidence>
<dbReference type="Proteomes" id="UP001274321">
    <property type="component" value="Unassembled WGS sequence"/>
</dbReference>
<proteinExistence type="inferred from homology"/>
<comment type="caution">
    <text evidence="5">The sequence shown here is derived from an EMBL/GenBank/DDBJ whole genome shotgun (WGS) entry which is preliminary data.</text>
</comment>
<feature type="signal peptide" evidence="4">
    <location>
        <begin position="1"/>
        <end position="37"/>
    </location>
</feature>
<dbReference type="PANTHER" id="PTHR30024:SF47">
    <property type="entry name" value="TAURINE-BINDING PERIPLASMIC PROTEIN"/>
    <property type="match status" value="1"/>
</dbReference>
<dbReference type="Gene3D" id="3.40.190.10">
    <property type="entry name" value="Periplasmic binding protein-like II"/>
    <property type="match status" value="2"/>
</dbReference>
<feature type="chain" id="PRO_5045727385" evidence="4">
    <location>
        <begin position="38"/>
        <end position="342"/>
    </location>
</feature>
<dbReference type="EMBL" id="JAXAFJ010000001">
    <property type="protein sequence ID" value="MDX6804685.1"/>
    <property type="molecule type" value="Genomic_DNA"/>
</dbReference>
<dbReference type="SUPFAM" id="SSF53850">
    <property type="entry name" value="Periplasmic binding protein-like II"/>
    <property type="match status" value="1"/>
</dbReference>
<reference evidence="5 6" key="1">
    <citation type="submission" date="2023-11" db="EMBL/GenBank/DDBJ databases">
        <authorList>
            <person name="Bao R."/>
        </authorList>
    </citation>
    <scope>NUCLEOTIDE SEQUENCE [LARGE SCALE GENOMIC DNA]</scope>
    <source>
        <strain evidence="5 6">PJ23</strain>
    </source>
</reference>
<comment type="subcellular location">
    <subcellularLocation>
        <location evidence="1">Periplasm</location>
    </subcellularLocation>
</comment>
<accession>A0ABU4RLQ8</accession>
<evidence type="ECO:0000256" key="1">
    <source>
        <dbReference type="ARBA" id="ARBA00004418"/>
    </source>
</evidence>
<comment type="similarity">
    <text evidence="2">Belongs to the bacterial solute-binding protein SsuA/TauA family.</text>
</comment>
<evidence type="ECO:0000256" key="4">
    <source>
        <dbReference type="SAM" id="SignalP"/>
    </source>
</evidence>
<evidence type="ECO:0000256" key="2">
    <source>
        <dbReference type="ARBA" id="ARBA00010742"/>
    </source>
</evidence>
<evidence type="ECO:0000256" key="3">
    <source>
        <dbReference type="ARBA" id="ARBA00022729"/>
    </source>
</evidence>
<keyword evidence="3 4" id="KW-0732">Signal</keyword>
<keyword evidence="6" id="KW-1185">Reference proteome</keyword>
<protein>
    <submittedName>
        <fullName evidence="5">ABC transporter substrate-binding protein</fullName>
    </submittedName>
</protein>
<dbReference type="RefSeq" id="WP_319842804.1">
    <property type="nucleotide sequence ID" value="NZ_JAXAFJ010000001.1"/>
</dbReference>
<dbReference type="Pfam" id="PF13379">
    <property type="entry name" value="NMT1_2"/>
    <property type="match status" value="1"/>
</dbReference>
<organism evidence="5 6">
    <name type="scientific">Terrihabitans rhizophilus</name>
    <dbReference type="NCBI Taxonomy" id="3092662"/>
    <lineage>
        <taxon>Bacteria</taxon>
        <taxon>Pseudomonadati</taxon>
        <taxon>Pseudomonadota</taxon>
        <taxon>Alphaproteobacteria</taxon>
        <taxon>Hyphomicrobiales</taxon>
        <taxon>Terrihabitans</taxon>
    </lineage>
</organism>
<name>A0ABU4RLQ8_9HYPH</name>
<dbReference type="PANTHER" id="PTHR30024">
    <property type="entry name" value="ALIPHATIC SULFONATES-BINDING PROTEIN-RELATED"/>
    <property type="match status" value="1"/>
</dbReference>
<gene>
    <name evidence="5" type="ORF">SCD90_01300</name>
</gene>
<evidence type="ECO:0000313" key="5">
    <source>
        <dbReference type="EMBL" id="MDX6804685.1"/>
    </source>
</evidence>
<sequence>MKTTLTARLSSKFPRLSRQALLGAAAAVLIAASPVAAEPVKIKVGHLVALDMAPLFVAQAGTCFKDNNLDVETVFFANPGDNNAALAGGAIDVSINPFTLPFFAANSGIPIRVVAAAGGWGVMEVIADKESGLKSMADLKAYVAAGKPKLKIATLQGDTLELILTREFEKNGIATDAVELVYFNDLLAMVEAFRTGEVDILSHIKPYTTDLVASKGAAVLTTNASAWSAGTPNTVVSVLDKTLTSRPEVVESYLKAMICSAKIINEKPDTAVELLSKGSYFRVKPDVLLASFKSAPAPISFVPDVDAVQSVVTDLTKLGYVKGTTSAADIFRLDMIKSLEGK</sequence>